<dbReference type="PROSITE" id="PS51257">
    <property type="entry name" value="PROKAR_LIPOPROTEIN"/>
    <property type="match status" value="1"/>
</dbReference>
<sequence>MAQHRTTVAATAAAALILLSGCDTLSFRELDYDNTEAVKITRITIRPGSGDVTVRGSGSAAEVRIKRMFRYQGGQPDTRYRINGDELVLDTSCGDRCSVSWDVTAPEGVTVRGENRSGDIMLSQVGTVDVKLSSGNISVTGARGEVRAETSSGDIAVVDAAGAVRLRATSGRVEARRLAAGVDAEASSGDVTVELEQPASARVHAGSGDVQLAVPDGRYRVRSSTGSGQATVQVTDDPTAPLLLDAHTGSGDITISQR</sequence>
<feature type="domain" description="DUF4097" evidence="1">
    <location>
        <begin position="43"/>
        <end position="255"/>
    </location>
</feature>
<keyword evidence="3" id="KW-1185">Reference proteome</keyword>
<dbReference type="Proteomes" id="UP000198242">
    <property type="component" value="Chromosome I"/>
</dbReference>
<dbReference type="Pfam" id="PF13349">
    <property type="entry name" value="DUF4097"/>
    <property type="match status" value="1"/>
</dbReference>
<dbReference type="AlphaFoldDB" id="A0A1C4VPZ0"/>
<accession>A0A1C4VPZ0</accession>
<evidence type="ECO:0000313" key="2">
    <source>
        <dbReference type="EMBL" id="SCE86084.1"/>
    </source>
</evidence>
<reference evidence="3" key="1">
    <citation type="submission" date="2016-06" db="EMBL/GenBank/DDBJ databases">
        <authorList>
            <person name="Varghese N."/>
            <person name="Submissions Spin"/>
        </authorList>
    </citation>
    <scope>NUCLEOTIDE SEQUENCE [LARGE SCALE GENOMIC DNA]</scope>
    <source>
        <strain evidence="3">DSM 43909</strain>
    </source>
</reference>
<name>A0A1C4VPZ0_MICVI</name>
<gene>
    <name evidence="2" type="ORF">GA0074695_1675</name>
</gene>
<dbReference type="InterPro" id="IPR025164">
    <property type="entry name" value="Toastrack_DUF4097"/>
</dbReference>
<proteinExistence type="predicted"/>
<dbReference type="EMBL" id="LT607411">
    <property type="protein sequence ID" value="SCE86084.1"/>
    <property type="molecule type" value="Genomic_DNA"/>
</dbReference>
<dbReference type="OrthoDB" id="4331847at2"/>
<organism evidence="2 3">
    <name type="scientific">Micromonospora viridifaciens</name>
    <dbReference type="NCBI Taxonomy" id="1881"/>
    <lineage>
        <taxon>Bacteria</taxon>
        <taxon>Bacillati</taxon>
        <taxon>Actinomycetota</taxon>
        <taxon>Actinomycetes</taxon>
        <taxon>Micromonosporales</taxon>
        <taxon>Micromonosporaceae</taxon>
        <taxon>Micromonospora</taxon>
    </lineage>
</organism>
<dbReference type="Gene3D" id="2.160.20.120">
    <property type="match status" value="1"/>
</dbReference>
<evidence type="ECO:0000259" key="1">
    <source>
        <dbReference type="Pfam" id="PF13349"/>
    </source>
</evidence>
<evidence type="ECO:0000313" key="3">
    <source>
        <dbReference type="Proteomes" id="UP000198242"/>
    </source>
</evidence>
<dbReference type="RefSeq" id="WP_089009839.1">
    <property type="nucleotide sequence ID" value="NZ_LT607411.1"/>
</dbReference>
<protein>
    <submittedName>
        <fullName evidence="2">Putative adhesin</fullName>
    </submittedName>
</protein>